<dbReference type="Proteomes" id="UP000290218">
    <property type="component" value="Unassembled WGS sequence"/>
</dbReference>
<gene>
    <name evidence="3" type="ORF">ESB00_00270</name>
</gene>
<dbReference type="InterPro" id="IPR011250">
    <property type="entry name" value="OMP/PagP_B-barrel"/>
</dbReference>
<feature type="domain" description="Outer membrane protein beta-barrel" evidence="2">
    <location>
        <begin position="54"/>
        <end position="234"/>
    </location>
</feature>
<sequence>MKPGSITSALRGVFLASLLSVSCVSLPAAWSLSLKAGLTPLSGGDVHQGPAFDGSVLLGLPAGSLPVDVDAKSFDDVYGDFTELGLEAAYAASENLSYTVGLGWLSADEGVLRVGTVAGALPLNGRFSDYQDFQVYAGVRYNFRITERWNPYVGAQLGYKRVDEITASFSVPNTPFNAPYQDALTNAKFYNASNVWTYGVTLGVEYKLTDKATVALETGYLAQGSLDDNDSIVGLLGLNALNDEGDLSYVPLRLSLNISF</sequence>
<dbReference type="Pfam" id="PF13505">
    <property type="entry name" value="OMP_b-brl"/>
    <property type="match status" value="1"/>
</dbReference>
<evidence type="ECO:0000256" key="1">
    <source>
        <dbReference type="ARBA" id="ARBA00022729"/>
    </source>
</evidence>
<organism evidence="3 4">
    <name type="scientific">Oleiharenicola lentus</name>
    <dbReference type="NCBI Taxonomy" id="2508720"/>
    <lineage>
        <taxon>Bacteria</taxon>
        <taxon>Pseudomonadati</taxon>
        <taxon>Verrucomicrobiota</taxon>
        <taxon>Opitutia</taxon>
        <taxon>Opitutales</taxon>
        <taxon>Opitutaceae</taxon>
        <taxon>Oleiharenicola</taxon>
    </lineage>
</organism>
<evidence type="ECO:0000259" key="2">
    <source>
        <dbReference type="Pfam" id="PF13505"/>
    </source>
</evidence>
<comment type="caution">
    <text evidence="3">The sequence shown here is derived from an EMBL/GenBank/DDBJ whole genome shotgun (WGS) entry which is preliminary data.</text>
</comment>
<dbReference type="Gene3D" id="2.40.160.20">
    <property type="match status" value="1"/>
</dbReference>
<dbReference type="RefSeq" id="WP_129045733.1">
    <property type="nucleotide sequence ID" value="NZ_SDHX01000001.1"/>
</dbReference>
<evidence type="ECO:0000313" key="3">
    <source>
        <dbReference type="EMBL" id="RXK54368.1"/>
    </source>
</evidence>
<dbReference type="SUPFAM" id="SSF56925">
    <property type="entry name" value="OMPA-like"/>
    <property type="match status" value="1"/>
</dbReference>
<dbReference type="AlphaFoldDB" id="A0A4Q1C6F5"/>
<keyword evidence="1" id="KW-0732">Signal</keyword>
<dbReference type="PROSITE" id="PS51257">
    <property type="entry name" value="PROKAR_LIPOPROTEIN"/>
    <property type="match status" value="1"/>
</dbReference>
<dbReference type="EMBL" id="SDHX01000001">
    <property type="protein sequence ID" value="RXK54368.1"/>
    <property type="molecule type" value="Genomic_DNA"/>
</dbReference>
<protein>
    <recommendedName>
        <fullName evidence="2">Outer membrane protein beta-barrel domain-containing protein</fullName>
    </recommendedName>
</protein>
<accession>A0A4Q1C6F5</accession>
<keyword evidence="4" id="KW-1185">Reference proteome</keyword>
<evidence type="ECO:0000313" key="4">
    <source>
        <dbReference type="Proteomes" id="UP000290218"/>
    </source>
</evidence>
<reference evidence="3 4" key="1">
    <citation type="submission" date="2019-01" db="EMBL/GenBank/DDBJ databases">
        <title>Lacunisphaera sp. strain TWA-58.</title>
        <authorList>
            <person name="Chen W.-M."/>
        </authorList>
    </citation>
    <scope>NUCLEOTIDE SEQUENCE [LARGE SCALE GENOMIC DNA]</scope>
    <source>
        <strain evidence="3 4">TWA-58</strain>
    </source>
</reference>
<proteinExistence type="predicted"/>
<dbReference type="OrthoDB" id="7629748at2"/>
<dbReference type="InterPro" id="IPR027385">
    <property type="entry name" value="Beta-barrel_OMP"/>
</dbReference>
<name>A0A4Q1C6F5_9BACT</name>